<proteinExistence type="predicted"/>
<name>A0A2Z4Y483_SUMC1</name>
<reference evidence="4 5" key="1">
    <citation type="submission" date="2018-05" db="EMBL/GenBank/DDBJ databases">
        <title>A metagenomic window into the 2 km-deep terrestrial subsurface aquifer revealed taxonomically and functionally diverse microbial community comprising novel uncultured bacterial lineages.</title>
        <authorList>
            <person name="Kadnikov V.V."/>
            <person name="Mardanov A.V."/>
            <person name="Beletsky A.V."/>
            <person name="Banks D."/>
            <person name="Pimenov N.V."/>
            <person name="Frank Y.A."/>
            <person name="Karnachuk O.V."/>
            <person name="Ravin N.V."/>
        </authorList>
    </citation>
    <scope>NUCLEOTIDE SEQUENCE [LARGE SCALE GENOMIC DNA]</scope>
    <source>
        <strain evidence="4">BY</strain>
    </source>
</reference>
<evidence type="ECO:0000313" key="5">
    <source>
        <dbReference type="Proteomes" id="UP000262583"/>
    </source>
</evidence>
<evidence type="ECO:0000256" key="3">
    <source>
        <dbReference type="SAM" id="SignalP"/>
    </source>
</evidence>
<feature type="signal peptide" evidence="3">
    <location>
        <begin position="1"/>
        <end position="20"/>
    </location>
</feature>
<feature type="compositionally biased region" description="Basic and acidic residues" evidence="2">
    <location>
        <begin position="30"/>
        <end position="46"/>
    </location>
</feature>
<evidence type="ECO:0000313" key="4">
    <source>
        <dbReference type="EMBL" id="AXA35954.1"/>
    </source>
</evidence>
<organism evidence="4 5">
    <name type="scientific">Sumerlaea chitinivorans</name>
    <dbReference type="NCBI Taxonomy" id="2250252"/>
    <lineage>
        <taxon>Bacteria</taxon>
        <taxon>Candidatus Sumerlaeota</taxon>
        <taxon>Candidatus Sumerlaeia</taxon>
        <taxon>Candidatus Sumerlaeales</taxon>
        <taxon>Candidatus Sumerlaeaceae</taxon>
        <taxon>Candidatus Sumerlaea</taxon>
    </lineage>
</organism>
<dbReference type="KEGG" id="schv:BRCON_1177"/>
<evidence type="ECO:0000256" key="2">
    <source>
        <dbReference type="SAM" id="MobiDB-lite"/>
    </source>
</evidence>
<feature type="region of interest" description="Disordered" evidence="2">
    <location>
        <begin position="30"/>
        <end position="50"/>
    </location>
</feature>
<feature type="coiled-coil region" evidence="1">
    <location>
        <begin position="70"/>
        <end position="97"/>
    </location>
</feature>
<gene>
    <name evidence="4" type="ORF">BRCON_1177</name>
</gene>
<keyword evidence="1" id="KW-0175">Coiled coil</keyword>
<dbReference type="EMBL" id="CP030759">
    <property type="protein sequence ID" value="AXA35954.1"/>
    <property type="molecule type" value="Genomic_DNA"/>
</dbReference>
<evidence type="ECO:0008006" key="6">
    <source>
        <dbReference type="Google" id="ProtNLM"/>
    </source>
</evidence>
<keyword evidence="3" id="KW-0732">Signal</keyword>
<feature type="region of interest" description="Disordered" evidence="2">
    <location>
        <begin position="118"/>
        <end position="139"/>
    </location>
</feature>
<feature type="chain" id="PRO_5016259484" description="P pilus assembly/Cpx signaling pathway, periplasmic inhibitor/zinc-resistance associated protein" evidence="3">
    <location>
        <begin position="21"/>
        <end position="139"/>
    </location>
</feature>
<sequence>MKRVFAIAASLAVVAGLTFAAENTEKAAEAKEAAKPQAAEVKEAGKPGRPAMIAERQKLMQEVYKEAGLSDEEIAKLKELDEKMVEARQAKDQAKMKELREERMKILSPEKQAKIREIMQQKGIGRRGDAQTTGPKATK</sequence>
<protein>
    <recommendedName>
        <fullName evidence="6">P pilus assembly/Cpx signaling pathway, periplasmic inhibitor/zinc-resistance associated protein</fullName>
    </recommendedName>
</protein>
<feature type="compositionally biased region" description="Polar residues" evidence="2">
    <location>
        <begin position="130"/>
        <end position="139"/>
    </location>
</feature>
<dbReference type="Proteomes" id="UP000262583">
    <property type="component" value="Chromosome"/>
</dbReference>
<evidence type="ECO:0000256" key="1">
    <source>
        <dbReference type="SAM" id="Coils"/>
    </source>
</evidence>
<dbReference type="AlphaFoldDB" id="A0A2Z4Y483"/>
<accession>A0A2Z4Y483</accession>